<dbReference type="InterPro" id="IPR017972">
    <property type="entry name" value="Cyt_P450_CS"/>
</dbReference>
<accession>A0A0N5CBL8</accession>
<evidence type="ECO:0000256" key="6">
    <source>
        <dbReference type="ARBA" id="ARBA00023033"/>
    </source>
</evidence>
<dbReference type="FunFam" id="1.10.630.10:FF:000036">
    <property type="entry name" value="CYtochrome P450 family"/>
    <property type="match status" value="1"/>
</dbReference>
<evidence type="ECO:0000313" key="9">
    <source>
        <dbReference type="Proteomes" id="UP000046392"/>
    </source>
</evidence>
<dbReference type="PRINTS" id="PR00385">
    <property type="entry name" value="P450"/>
</dbReference>
<protein>
    <submittedName>
        <fullName evidence="10">Cytochrome P450 18a1</fullName>
    </submittedName>
</protein>
<keyword evidence="3 7" id="KW-0479">Metal-binding</keyword>
<dbReference type="CDD" id="cd20617">
    <property type="entry name" value="CYP1_2-like"/>
    <property type="match status" value="1"/>
</dbReference>
<reference evidence="10" key="1">
    <citation type="submission" date="2017-02" db="UniProtKB">
        <authorList>
            <consortium name="WormBaseParasite"/>
        </authorList>
    </citation>
    <scope>IDENTIFICATION</scope>
</reference>
<evidence type="ECO:0000256" key="8">
    <source>
        <dbReference type="RuleBase" id="RU000461"/>
    </source>
</evidence>
<dbReference type="GO" id="GO:0016705">
    <property type="term" value="F:oxidoreductase activity, acting on paired donors, with incorporation or reduction of molecular oxygen"/>
    <property type="evidence" value="ECO:0007669"/>
    <property type="project" value="InterPro"/>
</dbReference>
<dbReference type="Gene3D" id="1.10.630.10">
    <property type="entry name" value="Cytochrome P450"/>
    <property type="match status" value="1"/>
</dbReference>
<keyword evidence="5 7" id="KW-0408">Iron</keyword>
<dbReference type="GO" id="GO:0020037">
    <property type="term" value="F:heme binding"/>
    <property type="evidence" value="ECO:0007669"/>
    <property type="project" value="InterPro"/>
</dbReference>
<evidence type="ECO:0000256" key="1">
    <source>
        <dbReference type="ARBA" id="ARBA00001971"/>
    </source>
</evidence>
<evidence type="ECO:0000256" key="4">
    <source>
        <dbReference type="ARBA" id="ARBA00023002"/>
    </source>
</evidence>
<dbReference type="PRINTS" id="PR00463">
    <property type="entry name" value="EP450I"/>
</dbReference>
<evidence type="ECO:0000313" key="10">
    <source>
        <dbReference type="WBParaSite" id="SPAL_0001528500.1"/>
    </source>
</evidence>
<dbReference type="GO" id="GO:0004497">
    <property type="term" value="F:monooxygenase activity"/>
    <property type="evidence" value="ECO:0007669"/>
    <property type="project" value="UniProtKB-KW"/>
</dbReference>
<keyword evidence="6 8" id="KW-0503">Monooxygenase</keyword>
<feature type="binding site" description="axial binding residue" evidence="7">
    <location>
        <position position="437"/>
    </location>
    <ligand>
        <name>heme</name>
        <dbReference type="ChEBI" id="CHEBI:30413"/>
    </ligand>
    <ligandPart>
        <name>Fe</name>
        <dbReference type="ChEBI" id="CHEBI:18248"/>
    </ligandPart>
</feature>
<dbReference type="PANTHER" id="PTHR24284:SF1">
    <property type="entry name" value="CYTOCHROME P450 FAMILY"/>
    <property type="match status" value="1"/>
</dbReference>
<evidence type="ECO:0000256" key="7">
    <source>
        <dbReference type="PIRSR" id="PIRSR602401-1"/>
    </source>
</evidence>
<keyword evidence="7 8" id="KW-0349">Heme</keyword>
<dbReference type="AlphaFoldDB" id="A0A0N5CBL8"/>
<comment type="cofactor">
    <cofactor evidence="1 7">
        <name>heme</name>
        <dbReference type="ChEBI" id="CHEBI:30413"/>
    </cofactor>
</comment>
<comment type="similarity">
    <text evidence="2 8">Belongs to the cytochrome P450 family.</text>
</comment>
<dbReference type="Pfam" id="PF00067">
    <property type="entry name" value="p450"/>
    <property type="match status" value="1"/>
</dbReference>
<sequence>MIGILLLLFTIYYVFNFYKKVKSLPPGPMPVPILGNLLSVDLKKMHLWIHEQKKTYGNVYTIWTPAPQVVFADYDVINEALVTQGDYFIGRNVDGYPDKAFHEKVNTGVIFSEGEEWRDQRRLSIQILRNFGMSRTIIQDKIHLVIQDFYEHLDNLEDKDNVNIAKVIQLSVGNVINLILFGFMYSHTDNDDFFEFAKELDGSIKEGNTLEFKLILLIPSIDKIPILKDILYKRIMKRQHKMRELTKIQIDKCTGTFNPDDEPQNFIHAVMKEIQSIDSKYSYLNSDHLEGMVLDFWVAGMETSTTTLKWFILLIMKHLDIQKKLQDEIDEVLGKDQLVQLSDRPKMPYMSAFITEGQRYVNMVPFVPPHKCTQDTVVNGHLIPKNTLTQPFFWGANMDEKYFKDPSVFNPDRYLDSEGKFRIEHEHMVFGKGKRVCAGKSLADAELFLFFTALLQRYKFTHPNGPVDLSCDFAGVLLPRPFTCKIEKR</sequence>
<organism evidence="9 10">
    <name type="scientific">Strongyloides papillosus</name>
    <name type="common">Intestinal threadworm</name>
    <dbReference type="NCBI Taxonomy" id="174720"/>
    <lineage>
        <taxon>Eukaryota</taxon>
        <taxon>Metazoa</taxon>
        <taxon>Ecdysozoa</taxon>
        <taxon>Nematoda</taxon>
        <taxon>Chromadorea</taxon>
        <taxon>Rhabditida</taxon>
        <taxon>Tylenchina</taxon>
        <taxon>Panagrolaimomorpha</taxon>
        <taxon>Strongyloidoidea</taxon>
        <taxon>Strongyloididae</taxon>
        <taxon>Strongyloides</taxon>
    </lineage>
</organism>
<dbReference type="PANTHER" id="PTHR24284">
    <property type="entry name" value="CYTOCHROME P450 FAMILY"/>
    <property type="match status" value="1"/>
</dbReference>
<evidence type="ECO:0000256" key="2">
    <source>
        <dbReference type="ARBA" id="ARBA00010617"/>
    </source>
</evidence>
<keyword evidence="9" id="KW-1185">Reference proteome</keyword>
<dbReference type="GO" id="GO:0005506">
    <property type="term" value="F:iron ion binding"/>
    <property type="evidence" value="ECO:0007669"/>
    <property type="project" value="InterPro"/>
</dbReference>
<dbReference type="PROSITE" id="PS00086">
    <property type="entry name" value="CYTOCHROME_P450"/>
    <property type="match status" value="1"/>
</dbReference>
<dbReference type="InterPro" id="IPR002401">
    <property type="entry name" value="Cyt_P450_E_grp-I"/>
</dbReference>
<evidence type="ECO:0000256" key="3">
    <source>
        <dbReference type="ARBA" id="ARBA00022723"/>
    </source>
</evidence>
<dbReference type="SUPFAM" id="SSF48264">
    <property type="entry name" value="Cytochrome P450"/>
    <property type="match status" value="1"/>
</dbReference>
<dbReference type="STRING" id="174720.A0A0N5CBL8"/>
<evidence type="ECO:0000256" key="5">
    <source>
        <dbReference type="ARBA" id="ARBA00023004"/>
    </source>
</evidence>
<dbReference type="Proteomes" id="UP000046392">
    <property type="component" value="Unplaced"/>
</dbReference>
<dbReference type="InterPro" id="IPR036396">
    <property type="entry name" value="Cyt_P450_sf"/>
</dbReference>
<dbReference type="InterPro" id="IPR001128">
    <property type="entry name" value="Cyt_P450"/>
</dbReference>
<dbReference type="WBParaSite" id="SPAL_0001528500.1">
    <property type="protein sequence ID" value="SPAL_0001528500.1"/>
    <property type="gene ID" value="SPAL_0001528500"/>
</dbReference>
<proteinExistence type="inferred from homology"/>
<name>A0A0N5CBL8_STREA</name>
<keyword evidence="4 8" id="KW-0560">Oxidoreductase</keyword>